<dbReference type="PRINTS" id="PR00032">
    <property type="entry name" value="HTHARAC"/>
</dbReference>
<comment type="caution">
    <text evidence="4">Lacks conserved residue(s) required for the propagation of feature annotation.</text>
</comment>
<dbReference type="Gene3D" id="3.40.50.2300">
    <property type="match status" value="1"/>
</dbReference>
<proteinExistence type="predicted"/>
<comment type="caution">
    <text evidence="7">The sequence shown here is derived from an EMBL/GenBank/DDBJ whole genome shotgun (WGS) entry which is preliminary data.</text>
</comment>
<keyword evidence="1" id="KW-0805">Transcription regulation</keyword>
<dbReference type="PROSITE" id="PS50110">
    <property type="entry name" value="RESPONSE_REGULATORY"/>
    <property type="match status" value="1"/>
</dbReference>
<dbReference type="CDD" id="cd00156">
    <property type="entry name" value="REC"/>
    <property type="match status" value="1"/>
</dbReference>
<dbReference type="SMART" id="SM00448">
    <property type="entry name" value="REC"/>
    <property type="match status" value="1"/>
</dbReference>
<dbReference type="SUPFAM" id="SSF52172">
    <property type="entry name" value="CheY-like"/>
    <property type="match status" value="1"/>
</dbReference>
<name>A0ABU6MAT2_9BACI</name>
<evidence type="ECO:0000259" key="5">
    <source>
        <dbReference type="PROSITE" id="PS01124"/>
    </source>
</evidence>
<evidence type="ECO:0000313" key="7">
    <source>
        <dbReference type="EMBL" id="MED1201736.1"/>
    </source>
</evidence>
<dbReference type="PANTHER" id="PTHR43280:SF2">
    <property type="entry name" value="HTH-TYPE TRANSCRIPTIONAL REGULATOR EXSA"/>
    <property type="match status" value="1"/>
</dbReference>
<dbReference type="SMART" id="SM00342">
    <property type="entry name" value="HTH_ARAC"/>
    <property type="match status" value="1"/>
</dbReference>
<reference evidence="7 8" key="1">
    <citation type="submission" date="2023-03" db="EMBL/GenBank/DDBJ databases">
        <title>Bacillus Genome Sequencing.</title>
        <authorList>
            <person name="Dunlap C."/>
        </authorList>
    </citation>
    <scope>NUCLEOTIDE SEQUENCE [LARGE SCALE GENOMIC DNA]</scope>
    <source>
        <strain evidence="7 8">B-23453</strain>
    </source>
</reference>
<dbReference type="Pfam" id="PF00072">
    <property type="entry name" value="Response_reg"/>
    <property type="match status" value="1"/>
</dbReference>
<gene>
    <name evidence="7" type="ORF">P4T90_01375</name>
</gene>
<dbReference type="InterPro" id="IPR009057">
    <property type="entry name" value="Homeodomain-like_sf"/>
</dbReference>
<accession>A0ABU6MAT2</accession>
<evidence type="ECO:0000259" key="6">
    <source>
        <dbReference type="PROSITE" id="PS50110"/>
    </source>
</evidence>
<dbReference type="InterPro" id="IPR020449">
    <property type="entry name" value="Tscrpt_reg_AraC-type_HTH"/>
</dbReference>
<dbReference type="PROSITE" id="PS01124">
    <property type="entry name" value="HTH_ARAC_FAMILY_2"/>
    <property type="match status" value="1"/>
</dbReference>
<feature type="domain" description="Response regulatory" evidence="6">
    <location>
        <begin position="2"/>
        <end position="117"/>
    </location>
</feature>
<keyword evidence="3" id="KW-0804">Transcription</keyword>
<dbReference type="Proteomes" id="UP001341444">
    <property type="component" value="Unassembled WGS sequence"/>
</dbReference>
<keyword evidence="8" id="KW-1185">Reference proteome</keyword>
<dbReference type="InterPro" id="IPR001789">
    <property type="entry name" value="Sig_transdc_resp-reg_receiver"/>
</dbReference>
<evidence type="ECO:0000256" key="2">
    <source>
        <dbReference type="ARBA" id="ARBA00023125"/>
    </source>
</evidence>
<dbReference type="Pfam" id="PF12833">
    <property type="entry name" value="HTH_18"/>
    <property type="match status" value="1"/>
</dbReference>
<evidence type="ECO:0000256" key="4">
    <source>
        <dbReference type="PROSITE-ProRule" id="PRU00169"/>
    </source>
</evidence>
<dbReference type="InterPro" id="IPR011006">
    <property type="entry name" value="CheY-like_superfamily"/>
</dbReference>
<dbReference type="Gene3D" id="1.10.10.60">
    <property type="entry name" value="Homeodomain-like"/>
    <property type="match status" value="2"/>
</dbReference>
<sequence>MKILIASQDQFEARGIQWLLESSIRDIQVEVAHHAGEAIITLENKSPNLLILEMSMGQEEEAEKLFSTIRIIKPVIFSLTAEATFEAAKKAIDIGSRGLLAKPYLPQDLVQKVLALVKEIREKKGSKEQDPLIKSPMIEYNSLFLPSYKDPAQCVLAIIQPENASEISTLFQVTQEYPFPVRPKLYPLSSKLICLFEWKEEAQWPDIFKRFLLDWGNHSSENLSVFINVDIQSGKSVHQRYLDTNKTAKLTFFTGYSQVHTISEPIDWEFIDPFLTPSEQKFWIQSLNDGNKEEIQAFLFKEFLRFSSPYPDPELLRIRLTSILAQIRRYMKTFKLQENQHEKEYLRIFDAILKETVIYRIVQRLFIFITNIIDAVHTETNQLQHLDIIERCLHFIDLNYWNKQLDLQAVSDYVKRNASYISHLFTEKRNTTFRDTLNSVRVEHAKKHLFESDMSIKEIAAITGFQNQQYFSKIFYKWTGQTPTQYRSSGLKTK</sequence>
<evidence type="ECO:0000313" key="8">
    <source>
        <dbReference type="Proteomes" id="UP001341444"/>
    </source>
</evidence>
<dbReference type="InterPro" id="IPR018060">
    <property type="entry name" value="HTH_AraC"/>
</dbReference>
<protein>
    <submittedName>
        <fullName evidence="7">Helix-turn-helix domain-containing protein</fullName>
    </submittedName>
</protein>
<evidence type="ECO:0000256" key="3">
    <source>
        <dbReference type="ARBA" id="ARBA00023163"/>
    </source>
</evidence>
<evidence type="ECO:0000256" key="1">
    <source>
        <dbReference type="ARBA" id="ARBA00023015"/>
    </source>
</evidence>
<dbReference type="SUPFAM" id="SSF46689">
    <property type="entry name" value="Homeodomain-like"/>
    <property type="match status" value="1"/>
</dbReference>
<dbReference type="RefSeq" id="WP_066263634.1">
    <property type="nucleotide sequence ID" value="NZ_JARMAB010000002.1"/>
</dbReference>
<organism evidence="7 8">
    <name type="scientific">Heyndrickxia acidicola</name>
    <dbReference type="NCBI Taxonomy" id="209389"/>
    <lineage>
        <taxon>Bacteria</taxon>
        <taxon>Bacillati</taxon>
        <taxon>Bacillota</taxon>
        <taxon>Bacilli</taxon>
        <taxon>Bacillales</taxon>
        <taxon>Bacillaceae</taxon>
        <taxon>Heyndrickxia</taxon>
    </lineage>
</organism>
<dbReference type="PANTHER" id="PTHR43280">
    <property type="entry name" value="ARAC-FAMILY TRANSCRIPTIONAL REGULATOR"/>
    <property type="match status" value="1"/>
</dbReference>
<feature type="domain" description="HTH araC/xylS-type" evidence="5">
    <location>
        <begin position="390"/>
        <end position="489"/>
    </location>
</feature>
<keyword evidence="2" id="KW-0238">DNA-binding</keyword>
<dbReference type="EMBL" id="JARMAB010000002">
    <property type="protein sequence ID" value="MED1201736.1"/>
    <property type="molecule type" value="Genomic_DNA"/>
</dbReference>